<dbReference type="PROSITE" id="PS51840">
    <property type="entry name" value="C2_NT"/>
    <property type="match status" value="1"/>
</dbReference>
<evidence type="ECO:0000259" key="3">
    <source>
        <dbReference type="PROSITE" id="PS51840"/>
    </source>
</evidence>
<evidence type="ECO:0000256" key="1">
    <source>
        <dbReference type="SAM" id="MobiDB-lite"/>
    </source>
</evidence>
<dbReference type="InterPro" id="IPR019448">
    <property type="entry name" value="NT-C2"/>
</dbReference>
<sequence>MRRLKRLAQVGRSHDSFTFNITGLTVDSGPLANLYNSPIALRVWRNLKFYSTEEVMVARDGHATWPSALQVPCTLYQSKQGKVYSSKYFSVSLLAREGNRLREIARDEVDFAVFMRRDAAMASLPQASTLHLAPRGGKRGSSPIVLRWQVSAVRRDTAVGEADTDSDDVSRADSSSTLASGTVVSMSKAALQAGESALEQDLRGFDEERNPNEPGTDLLCISEGDESELSLRDAASPRAARAPDGAGAQPTGADSTSGASPPPPPLRGVAAAAVAAAAAATRSMEAGVPGAVSGNVDLSLLLKAGWLRKRAVSAPTMLKNWRLRYVVLSPMLRAVLWYRTPESPEPQGLLSLIDYPGETSCHVPPGPDGEPGTRLRIQTGRKELMLEGASADIIEEWRIAVQAMLDATGVDVAQPPTEDGSSTKGGCVIL</sequence>
<keyword evidence="5" id="KW-1185">Reference proteome</keyword>
<dbReference type="SUPFAM" id="SSF50729">
    <property type="entry name" value="PH domain-like"/>
    <property type="match status" value="1"/>
</dbReference>
<dbReference type="EMBL" id="JWZX01002509">
    <property type="protein sequence ID" value="KOO28822.1"/>
    <property type="molecule type" value="Genomic_DNA"/>
</dbReference>
<gene>
    <name evidence="4" type="ORF">Ctob_008716</name>
</gene>
<accession>A0A0M0JR82</accession>
<dbReference type="InterPro" id="IPR001849">
    <property type="entry name" value="PH_domain"/>
</dbReference>
<comment type="caution">
    <text evidence="4">The sequence shown here is derived from an EMBL/GenBank/DDBJ whole genome shotgun (WGS) entry which is preliminary data.</text>
</comment>
<feature type="domain" description="PH" evidence="2">
    <location>
        <begin position="300"/>
        <end position="406"/>
    </location>
</feature>
<evidence type="ECO:0000313" key="5">
    <source>
        <dbReference type="Proteomes" id="UP000037460"/>
    </source>
</evidence>
<evidence type="ECO:0000313" key="4">
    <source>
        <dbReference type="EMBL" id="KOO28822.1"/>
    </source>
</evidence>
<feature type="domain" description="C2 NT-type" evidence="3">
    <location>
        <begin position="7"/>
        <end position="152"/>
    </location>
</feature>
<reference evidence="5" key="1">
    <citation type="journal article" date="2015" name="PLoS Genet.">
        <title>Genome Sequence and Transcriptome Analyses of Chrysochromulina tobin: Metabolic Tools for Enhanced Algal Fitness in the Prominent Order Prymnesiales (Haptophyceae).</title>
        <authorList>
            <person name="Hovde B.T."/>
            <person name="Deodato C.R."/>
            <person name="Hunsperger H.M."/>
            <person name="Ryken S.A."/>
            <person name="Yost W."/>
            <person name="Jha R.K."/>
            <person name="Patterson J."/>
            <person name="Monnat R.J. Jr."/>
            <person name="Barlow S.B."/>
            <person name="Starkenburg S.R."/>
            <person name="Cattolico R.A."/>
        </authorList>
    </citation>
    <scope>NUCLEOTIDE SEQUENCE</scope>
    <source>
        <strain evidence="5">CCMP291</strain>
    </source>
</reference>
<dbReference type="InterPro" id="IPR011993">
    <property type="entry name" value="PH-like_dom_sf"/>
</dbReference>
<dbReference type="Gene3D" id="2.30.29.30">
    <property type="entry name" value="Pleckstrin-homology domain (PH domain)/Phosphotyrosine-binding domain (PTB)"/>
    <property type="match status" value="1"/>
</dbReference>
<evidence type="ECO:0008006" key="6">
    <source>
        <dbReference type="Google" id="ProtNLM"/>
    </source>
</evidence>
<feature type="region of interest" description="Disordered" evidence="1">
    <location>
        <begin position="157"/>
        <end position="180"/>
    </location>
</feature>
<feature type="region of interest" description="Disordered" evidence="1">
    <location>
        <begin position="226"/>
        <end position="267"/>
    </location>
</feature>
<dbReference type="PROSITE" id="PS50003">
    <property type="entry name" value="PH_DOMAIN"/>
    <property type="match status" value="1"/>
</dbReference>
<dbReference type="AlphaFoldDB" id="A0A0M0JR82"/>
<evidence type="ECO:0000259" key="2">
    <source>
        <dbReference type="PROSITE" id="PS50003"/>
    </source>
</evidence>
<dbReference type="SMART" id="SM00233">
    <property type="entry name" value="PH"/>
    <property type="match status" value="1"/>
</dbReference>
<proteinExistence type="predicted"/>
<dbReference type="Proteomes" id="UP000037460">
    <property type="component" value="Unassembled WGS sequence"/>
</dbReference>
<protein>
    <recommendedName>
        <fullName evidence="6">PH domain-containing protein</fullName>
    </recommendedName>
</protein>
<dbReference type="Pfam" id="PF10358">
    <property type="entry name" value="NT-C2"/>
    <property type="match status" value="1"/>
</dbReference>
<name>A0A0M0JR82_9EUKA</name>
<feature type="compositionally biased region" description="Low complexity" evidence="1">
    <location>
        <begin position="232"/>
        <end position="248"/>
    </location>
</feature>
<organism evidence="4 5">
    <name type="scientific">Chrysochromulina tobinii</name>
    <dbReference type="NCBI Taxonomy" id="1460289"/>
    <lineage>
        <taxon>Eukaryota</taxon>
        <taxon>Haptista</taxon>
        <taxon>Haptophyta</taxon>
        <taxon>Prymnesiophyceae</taxon>
        <taxon>Prymnesiales</taxon>
        <taxon>Chrysochromulinaceae</taxon>
        <taxon>Chrysochromulina</taxon>
    </lineage>
</organism>